<dbReference type="SUPFAM" id="SSF52343">
    <property type="entry name" value="Ferredoxin reductase-like, C-terminal NADP-linked domain"/>
    <property type="match status" value="1"/>
</dbReference>
<dbReference type="OrthoDB" id="9784483at2"/>
<dbReference type="Gene3D" id="3.40.50.80">
    <property type="entry name" value="Nucleotide-binding domain of ferredoxin-NADP reductase (FNR) module"/>
    <property type="match status" value="1"/>
</dbReference>
<dbReference type="PROSITE" id="PS51384">
    <property type="entry name" value="FAD_FR"/>
    <property type="match status" value="1"/>
</dbReference>
<keyword evidence="13" id="KW-1185">Reference proteome</keyword>
<protein>
    <recommendedName>
        <fullName evidence="3">ferredoxin--NADP(+) reductase</fullName>
        <ecNumber evidence="3">1.18.1.2</ecNumber>
    </recommendedName>
</protein>
<name>A0A244CLY4_PSEDV</name>
<evidence type="ECO:0000256" key="5">
    <source>
        <dbReference type="ARBA" id="ARBA00022741"/>
    </source>
</evidence>
<dbReference type="InterPro" id="IPR039261">
    <property type="entry name" value="FNR_nucleotide-bd"/>
</dbReference>
<comment type="cofactor">
    <cofactor evidence="9">
        <name>[2Fe-2S] cluster</name>
        <dbReference type="ChEBI" id="CHEBI:190135"/>
    </cofactor>
</comment>
<dbReference type="GO" id="GO:0000166">
    <property type="term" value="F:nucleotide binding"/>
    <property type="evidence" value="ECO:0007669"/>
    <property type="project" value="UniProtKB-KW"/>
</dbReference>
<dbReference type="AlphaFoldDB" id="A0A244CLY4"/>
<reference evidence="12 13" key="1">
    <citation type="submission" date="2017-02" db="EMBL/GenBank/DDBJ databases">
        <title>Pseudoalteromonas ulvae TC14 Genome.</title>
        <authorList>
            <person name="Molmeret M."/>
        </authorList>
    </citation>
    <scope>NUCLEOTIDE SEQUENCE [LARGE SCALE GENOMIC DNA]</scope>
    <source>
        <strain evidence="12">TC14</strain>
    </source>
</reference>
<dbReference type="PANTHER" id="PTHR47878">
    <property type="entry name" value="OXIDOREDUCTASE FAD/NAD(P)-BINDING DOMAIN PROTEIN"/>
    <property type="match status" value="1"/>
</dbReference>
<dbReference type="PRINTS" id="PR00410">
    <property type="entry name" value="PHEHYDRXLASE"/>
</dbReference>
<dbReference type="CDD" id="cd06195">
    <property type="entry name" value="FNR1"/>
    <property type="match status" value="1"/>
</dbReference>
<dbReference type="Proteomes" id="UP000194841">
    <property type="component" value="Unassembled WGS sequence"/>
</dbReference>
<keyword evidence="6" id="KW-0274">FAD</keyword>
<dbReference type="InterPro" id="IPR017938">
    <property type="entry name" value="Riboflavin_synthase-like_b-brl"/>
</dbReference>
<dbReference type="Pfam" id="PF00970">
    <property type="entry name" value="FAD_binding_6"/>
    <property type="match status" value="1"/>
</dbReference>
<dbReference type="PANTHER" id="PTHR47878:SF1">
    <property type="entry name" value="FLAVODOXIN_FERREDOXIN--NADP REDUCTASE"/>
    <property type="match status" value="1"/>
</dbReference>
<evidence type="ECO:0000256" key="8">
    <source>
        <dbReference type="ARBA" id="ARBA00023002"/>
    </source>
</evidence>
<comment type="cofactor">
    <cofactor evidence="1">
        <name>FAD</name>
        <dbReference type="ChEBI" id="CHEBI:57692"/>
    </cofactor>
</comment>
<proteinExistence type="inferred from homology"/>
<sequence>MANWQLGQISAIKWWTKTLFSLTVKAEVAPFKAGQFTKLALDTDGKRFARAYSYVNAPDDPNLEFYLVDVEQGSLSPLLSKLKEGDRVWINPQASGFFTLDEVPPSKQIWLLSTGTAIGPFLSMLQSTQIWQQYQQVYLVHGVRKTEDLSYQSLITQLQHAHPQLQFVSVVSQEENSAGLTGRITERLIDGTLARYFTTSMNIEDSQFMVCGNPEMVKEVCQILTAQGYARNRRQQPGQFTVEQYW</sequence>
<dbReference type="RefSeq" id="WP_086745566.1">
    <property type="nucleotide sequence ID" value="NZ_MWPV01000006.1"/>
</dbReference>
<dbReference type="InterPro" id="IPR001433">
    <property type="entry name" value="OxRdtase_FAD/NAD-bd"/>
</dbReference>
<dbReference type="InterPro" id="IPR017927">
    <property type="entry name" value="FAD-bd_FR_type"/>
</dbReference>
<keyword evidence="7" id="KW-0521">NADP</keyword>
<keyword evidence="4" id="KW-0285">Flavoprotein</keyword>
<dbReference type="EC" id="1.18.1.2" evidence="3"/>
<evidence type="ECO:0000313" key="13">
    <source>
        <dbReference type="Proteomes" id="UP000194841"/>
    </source>
</evidence>
<evidence type="ECO:0000256" key="2">
    <source>
        <dbReference type="ARBA" id="ARBA00008312"/>
    </source>
</evidence>
<evidence type="ECO:0000256" key="7">
    <source>
        <dbReference type="ARBA" id="ARBA00022857"/>
    </source>
</evidence>
<dbReference type="EMBL" id="MWPV01000006">
    <property type="protein sequence ID" value="OUL56602.1"/>
    <property type="molecule type" value="Genomic_DNA"/>
</dbReference>
<feature type="domain" description="FAD-binding FR-type" evidence="11">
    <location>
        <begin position="2"/>
        <end position="101"/>
    </location>
</feature>
<dbReference type="SUPFAM" id="SSF63380">
    <property type="entry name" value="Riboflavin synthase domain-like"/>
    <property type="match status" value="1"/>
</dbReference>
<evidence type="ECO:0000256" key="1">
    <source>
        <dbReference type="ARBA" id="ARBA00001974"/>
    </source>
</evidence>
<dbReference type="GO" id="GO:0034599">
    <property type="term" value="P:cellular response to oxidative stress"/>
    <property type="evidence" value="ECO:0007669"/>
    <property type="project" value="TreeGrafter"/>
</dbReference>
<comment type="catalytic activity">
    <reaction evidence="10">
        <text>2 reduced [2Fe-2S]-[ferredoxin] + NADP(+) + H(+) = 2 oxidized [2Fe-2S]-[ferredoxin] + NADPH</text>
        <dbReference type="Rhea" id="RHEA:20125"/>
        <dbReference type="Rhea" id="RHEA-COMP:10000"/>
        <dbReference type="Rhea" id="RHEA-COMP:10001"/>
        <dbReference type="ChEBI" id="CHEBI:15378"/>
        <dbReference type="ChEBI" id="CHEBI:33737"/>
        <dbReference type="ChEBI" id="CHEBI:33738"/>
        <dbReference type="ChEBI" id="CHEBI:57783"/>
        <dbReference type="ChEBI" id="CHEBI:58349"/>
        <dbReference type="EC" id="1.18.1.2"/>
    </reaction>
</comment>
<evidence type="ECO:0000256" key="6">
    <source>
        <dbReference type="ARBA" id="ARBA00022827"/>
    </source>
</evidence>
<dbReference type="InterPro" id="IPR008333">
    <property type="entry name" value="Cbr1-like_FAD-bd_dom"/>
</dbReference>
<dbReference type="Pfam" id="PF00175">
    <property type="entry name" value="NAD_binding_1"/>
    <property type="match status" value="1"/>
</dbReference>
<dbReference type="GO" id="GO:0004324">
    <property type="term" value="F:ferredoxin-NADP+ reductase activity"/>
    <property type="evidence" value="ECO:0007669"/>
    <property type="project" value="UniProtKB-EC"/>
</dbReference>
<evidence type="ECO:0000256" key="4">
    <source>
        <dbReference type="ARBA" id="ARBA00022630"/>
    </source>
</evidence>
<comment type="caution">
    <text evidence="12">The sequence shown here is derived from an EMBL/GenBank/DDBJ whole genome shotgun (WGS) entry which is preliminary data.</text>
</comment>
<evidence type="ECO:0000313" key="12">
    <source>
        <dbReference type="EMBL" id="OUL56602.1"/>
    </source>
</evidence>
<evidence type="ECO:0000256" key="10">
    <source>
        <dbReference type="ARBA" id="ARBA00047776"/>
    </source>
</evidence>
<evidence type="ECO:0000259" key="11">
    <source>
        <dbReference type="PROSITE" id="PS51384"/>
    </source>
</evidence>
<organism evidence="12 13">
    <name type="scientific">Pseudoalteromonas ulvae</name>
    <dbReference type="NCBI Taxonomy" id="107327"/>
    <lineage>
        <taxon>Bacteria</taxon>
        <taxon>Pseudomonadati</taxon>
        <taxon>Pseudomonadota</taxon>
        <taxon>Gammaproteobacteria</taxon>
        <taxon>Alteromonadales</taxon>
        <taxon>Pseudoalteromonadaceae</taxon>
        <taxon>Pseudoalteromonas</taxon>
    </lineage>
</organism>
<dbReference type="GO" id="GO:0042167">
    <property type="term" value="P:heme catabolic process"/>
    <property type="evidence" value="ECO:0007669"/>
    <property type="project" value="TreeGrafter"/>
</dbReference>
<gene>
    <name evidence="12" type="ORF">B1199_18260</name>
</gene>
<keyword evidence="5" id="KW-0547">Nucleotide-binding</keyword>
<dbReference type="Gene3D" id="2.40.30.10">
    <property type="entry name" value="Translation factors"/>
    <property type="match status" value="1"/>
</dbReference>
<evidence type="ECO:0000256" key="9">
    <source>
        <dbReference type="ARBA" id="ARBA00034078"/>
    </source>
</evidence>
<keyword evidence="8" id="KW-0560">Oxidoreductase</keyword>
<dbReference type="InterPro" id="IPR051930">
    <property type="entry name" value="FNR_type-1"/>
</dbReference>
<comment type="similarity">
    <text evidence="2">Belongs to the ferredoxin--NADP reductase type 1 family.</text>
</comment>
<evidence type="ECO:0000256" key="3">
    <source>
        <dbReference type="ARBA" id="ARBA00013223"/>
    </source>
</evidence>
<dbReference type="InterPro" id="IPR033892">
    <property type="entry name" value="FNR_bac"/>
</dbReference>
<accession>A0A244CLY4</accession>